<dbReference type="EMBL" id="LAVV01003298">
    <property type="protein sequence ID" value="KNZ62239.1"/>
    <property type="molecule type" value="Genomic_DNA"/>
</dbReference>
<organism evidence="2 3">
    <name type="scientific">Puccinia sorghi</name>
    <dbReference type="NCBI Taxonomy" id="27349"/>
    <lineage>
        <taxon>Eukaryota</taxon>
        <taxon>Fungi</taxon>
        <taxon>Dikarya</taxon>
        <taxon>Basidiomycota</taxon>
        <taxon>Pucciniomycotina</taxon>
        <taxon>Pucciniomycetes</taxon>
        <taxon>Pucciniales</taxon>
        <taxon>Pucciniaceae</taxon>
        <taxon>Puccinia</taxon>
    </lineage>
</organism>
<protein>
    <submittedName>
        <fullName evidence="2">Uncharacterized protein</fullName>
    </submittedName>
</protein>
<keyword evidence="1" id="KW-1133">Transmembrane helix</keyword>
<evidence type="ECO:0000256" key="1">
    <source>
        <dbReference type="SAM" id="Phobius"/>
    </source>
</evidence>
<sequence>MAQKGFSRFFQFYLYSLILFFNFNHYILSLKIILEHFCWNFYLFWWNKIRKEGRSQGLDGIKGVKAGHGQSSDNSESKSIEQELMNEQLVGLEISHNEKENTSGGLNLNYIFFLIKEFGGRVLHFSSCYKHHPSLPIKFILLHFPPSYRLSRAFNYLDTETISPFPLCLQEIIQNLSQNWAAMLHGQNSVVYWPFFFSANTIAHNEKENTLNKMLGLERSTYFTLQNFRLIRLIKSLAKLWVSQKEVCSIIKDKVFTKDKRGMHFFISKIIYNIPNLRFNQKIASLINEIPLSSLGFSPILPSALYNFLVTGNPFPPPSPLLILFLESFCSGFYKAQSKLHILLGFEFEISRLRNVEDGKSSTAPVYTYQCLKPSPEFLRKTNKFYLTSFPSLIKGLKLEGDAVLMELCSVLAIFFFCQHHSVSRAKGMIYYCSCSIYFLLKISVAHCSSKAFFWSLYVIVSAKQLTTMTKLVSSTNICELCTDISTNPYTKPLLLKLREQPISFGKLFQWNIGLQSVFWCKCHKIMAACFHKINFLEHTNITPIFLNSKLTLPLIKIFLSEKKEEKKQFHIIICKKLSSELFHEIIIKTTCKNGLDESILVNLGHINGSAGDDLSWTKFSGSETVFTIMIDMIFFVILDLNAKILAWDERRQDWPNLISILGIFRHFLHMNEHVKSAYFCASQEIRIVFKKDGDKKSVIAFLAGALYNNKGRECWLDGNKRAGICGRSTSLYELGFHRGGDHRRQAQVYMNNVAIKVEAMIGPAEETNTEAEDLAESLVESFASGADCVD</sequence>
<keyword evidence="1" id="KW-0812">Transmembrane</keyword>
<keyword evidence="3" id="KW-1185">Reference proteome</keyword>
<gene>
    <name evidence="2" type="ORF">VP01_1296g1</name>
</gene>
<dbReference type="Proteomes" id="UP000037035">
    <property type="component" value="Unassembled WGS sequence"/>
</dbReference>
<dbReference type="VEuPathDB" id="FungiDB:VP01_1296g1"/>
<feature type="transmembrane region" description="Helical" evidence="1">
    <location>
        <begin position="12"/>
        <end position="34"/>
    </location>
</feature>
<proteinExistence type="predicted"/>
<reference evidence="2 3" key="1">
    <citation type="submission" date="2015-08" db="EMBL/GenBank/DDBJ databases">
        <title>Next Generation Sequencing and Analysis of the Genome of Puccinia sorghi L Schw, the Causal Agent of Maize Common Rust.</title>
        <authorList>
            <person name="Rochi L."/>
            <person name="Burguener G."/>
            <person name="Darino M."/>
            <person name="Turjanski A."/>
            <person name="Kreff E."/>
            <person name="Dieguez M.J."/>
            <person name="Sacco F."/>
        </authorList>
    </citation>
    <scope>NUCLEOTIDE SEQUENCE [LARGE SCALE GENOMIC DNA]</scope>
    <source>
        <strain evidence="2 3">RO10H11247</strain>
    </source>
</reference>
<evidence type="ECO:0000313" key="2">
    <source>
        <dbReference type="EMBL" id="KNZ62239.1"/>
    </source>
</evidence>
<evidence type="ECO:0000313" key="3">
    <source>
        <dbReference type="Proteomes" id="UP000037035"/>
    </source>
</evidence>
<keyword evidence="1" id="KW-0472">Membrane</keyword>
<dbReference type="AlphaFoldDB" id="A0A0L6VNG5"/>
<accession>A0A0L6VNG5</accession>
<name>A0A0L6VNG5_9BASI</name>
<comment type="caution">
    <text evidence="2">The sequence shown here is derived from an EMBL/GenBank/DDBJ whole genome shotgun (WGS) entry which is preliminary data.</text>
</comment>